<name>A0ABV5ZAJ0_9GAMM</name>
<evidence type="ECO:0000313" key="1">
    <source>
        <dbReference type="EMBL" id="MFB9886284.1"/>
    </source>
</evidence>
<proteinExistence type="predicted"/>
<reference evidence="1 2" key="1">
    <citation type="submission" date="2024-09" db="EMBL/GenBank/DDBJ databases">
        <authorList>
            <person name="Sun Q."/>
            <person name="Mori K."/>
        </authorList>
    </citation>
    <scope>NUCLEOTIDE SEQUENCE [LARGE SCALE GENOMIC DNA]</scope>
    <source>
        <strain evidence="1 2">ATCC 51285</strain>
    </source>
</reference>
<keyword evidence="2" id="KW-1185">Reference proteome</keyword>
<gene>
    <name evidence="1" type="ORF">ACFFLH_07685</name>
</gene>
<organism evidence="1 2">
    <name type="scientific">Balneatrix alpica</name>
    <dbReference type="NCBI Taxonomy" id="75684"/>
    <lineage>
        <taxon>Bacteria</taxon>
        <taxon>Pseudomonadati</taxon>
        <taxon>Pseudomonadota</taxon>
        <taxon>Gammaproteobacteria</taxon>
        <taxon>Oceanospirillales</taxon>
        <taxon>Balneatrichaceae</taxon>
        <taxon>Balneatrix</taxon>
    </lineage>
</organism>
<dbReference type="RefSeq" id="WP_027311758.1">
    <property type="nucleotide sequence ID" value="NZ_JAUESS010000011.1"/>
</dbReference>
<evidence type="ECO:0000313" key="2">
    <source>
        <dbReference type="Proteomes" id="UP001589628"/>
    </source>
</evidence>
<dbReference type="EMBL" id="JBHLZN010000002">
    <property type="protein sequence ID" value="MFB9886284.1"/>
    <property type="molecule type" value="Genomic_DNA"/>
</dbReference>
<accession>A0ABV5ZAJ0</accession>
<comment type="caution">
    <text evidence="1">The sequence shown here is derived from an EMBL/GenBank/DDBJ whole genome shotgun (WGS) entry which is preliminary data.</text>
</comment>
<dbReference type="Proteomes" id="UP001589628">
    <property type="component" value="Unassembled WGS sequence"/>
</dbReference>
<evidence type="ECO:0008006" key="3">
    <source>
        <dbReference type="Google" id="ProtNLM"/>
    </source>
</evidence>
<sequence>MTLHQFLQAMEQQSAPVQLSNALAALWQDKRGDWQMAHELVRHELGQGAAWVHAYLHRKEGDLSNARYWYQRADRQPAQGCLESEWRNIASTLLSQYRSR</sequence>
<protein>
    <recommendedName>
        <fullName evidence="3">Sel1 repeat family protein</fullName>
    </recommendedName>
</protein>